<organism evidence="1 2">
    <name type="scientific">Portunus trituberculatus</name>
    <name type="common">Swimming crab</name>
    <name type="synonym">Neptunus trituberculatus</name>
    <dbReference type="NCBI Taxonomy" id="210409"/>
    <lineage>
        <taxon>Eukaryota</taxon>
        <taxon>Metazoa</taxon>
        <taxon>Ecdysozoa</taxon>
        <taxon>Arthropoda</taxon>
        <taxon>Crustacea</taxon>
        <taxon>Multicrustacea</taxon>
        <taxon>Malacostraca</taxon>
        <taxon>Eumalacostraca</taxon>
        <taxon>Eucarida</taxon>
        <taxon>Decapoda</taxon>
        <taxon>Pleocyemata</taxon>
        <taxon>Brachyura</taxon>
        <taxon>Eubrachyura</taxon>
        <taxon>Portunoidea</taxon>
        <taxon>Portunidae</taxon>
        <taxon>Portuninae</taxon>
        <taxon>Portunus</taxon>
    </lineage>
</organism>
<proteinExistence type="predicted"/>
<dbReference type="Proteomes" id="UP000324222">
    <property type="component" value="Unassembled WGS sequence"/>
</dbReference>
<reference evidence="1 2" key="1">
    <citation type="submission" date="2019-05" db="EMBL/GenBank/DDBJ databases">
        <title>Another draft genome of Portunus trituberculatus and its Hox gene families provides insights of decapod evolution.</title>
        <authorList>
            <person name="Jeong J.-H."/>
            <person name="Song I."/>
            <person name="Kim S."/>
            <person name="Choi T."/>
            <person name="Kim D."/>
            <person name="Ryu S."/>
            <person name="Kim W."/>
        </authorList>
    </citation>
    <scope>NUCLEOTIDE SEQUENCE [LARGE SCALE GENOMIC DNA]</scope>
    <source>
        <tissue evidence="1">Muscle</tissue>
    </source>
</reference>
<gene>
    <name evidence="1" type="ORF">E2C01_036845</name>
</gene>
<dbReference type="AlphaFoldDB" id="A0A5B7FCH3"/>
<accession>A0A5B7FCH3</accession>
<name>A0A5B7FCH3_PORTR</name>
<evidence type="ECO:0000313" key="2">
    <source>
        <dbReference type="Proteomes" id="UP000324222"/>
    </source>
</evidence>
<comment type="caution">
    <text evidence="1">The sequence shown here is derived from an EMBL/GenBank/DDBJ whole genome shotgun (WGS) entry which is preliminary data.</text>
</comment>
<sequence length="148" mass="16563">MKHSNSSLNIKSPSTSHVLYTLFKIEGKVVWLIKLTGRQGRAGGRGVDPCPATATTRAPSVTHLTKPCPLFVIRQRFVNFVSGWNDEEEDVTSARYKHSLSNTDWPLLNSAPPAREVRLCRVGRLINDVEKYGKVIRHGVDRRLSGIK</sequence>
<evidence type="ECO:0000313" key="1">
    <source>
        <dbReference type="EMBL" id="MPC43205.1"/>
    </source>
</evidence>
<dbReference type="EMBL" id="VSRR010005727">
    <property type="protein sequence ID" value="MPC43205.1"/>
    <property type="molecule type" value="Genomic_DNA"/>
</dbReference>
<protein>
    <submittedName>
        <fullName evidence="1">Uncharacterized protein</fullName>
    </submittedName>
</protein>
<keyword evidence="2" id="KW-1185">Reference proteome</keyword>